<feature type="transmembrane region" description="Helical" evidence="2">
    <location>
        <begin position="191"/>
        <end position="217"/>
    </location>
</feature>
<evidence type="ECO:0000259" key="3">
    <source>
        <dbReference type="PROSITE" id="PS50089"/>
    </source>
</evidence>
<dbReference type="PROSITE" id="PS50089">
    <property type="entry name" value="ZF_RING_2"/>
    <property type="match status" value="1"/>
</dbReference>
<evidence type="ECO:0000256" key="2">
    <source>
        <dbReference type="SAM" id="Phobius"/>
    </source>
</evidence>
<keyword evidence="1" id="KW-0862">Zinc</keyword>
<keyword evidence="2" id="KW-1133">Transmembrane helix</keyword>
<feature type="transmembrane region" description="Helical" evidence="2">
    <location>
        <begin position="62"/>
        <end position="83"/>
    </location>
</feature>
<name>A0A8S1K1C3_PARPR</name>
<feature type="transmembrane region" description="Helical" evidence="2">
    <location>
        <begin position="229"/>
        <end position="251"/>
    </location>
</feature>
<accession>A0A8S1K1C3</accession>
<gene>
    <name evidence="4" type="ORF">PPRIM_AZ9-3.1.T0120362</name>
</gene>
<keyword evidence="1" id="KW-0479">Metal-binding</keyword>
<evidence type="ECO:0000313" key="4">
    <source>
        <dbReference type="EMBL" id="CAD8048196.1"/>
    </source>
</evidence>
<dbReference type="AlphaFoldDB" id="A0A8S1K1C3"/>
<keyword evidence="2" id="KW-0472">Membrane</keyword>
<evidence type="ECO:0000313" key="5">
    <source>
        <dbReference type="Proteomes" id="UP000688137"/>
    </source>
</evidence>
<dbReference type="Proteomes" id="UP000688137">
    <property type="component" value="Unassembled WGS sequence"/>
</dbReference>
<protein>
    <recommendedName>
        <fullName evidence="3">RING-type domain-containing protein</fullName>
    </recommendedName>
</protein>
<feature type="transmembrane region" description="Helical" evidence="2">
    <location>
        <begin position="123"/>
        <end position="141"/>
    </location>
</feature>
<dbReference type="GO" id="GO:0008270">
    <property type="term" value="F:zinc ion binding"/>
    <property type="evidence" value="ECO:0007669"/>
    <property type="project" value="UniProtKB-KW"/>
</dbReference>
<feature type="transmembrane region" description="Helical" evidence="2">
    <location>
        <begin position="95"/>
        <end position="117"/>
    </location>
</feature>
<dbReference type="InterPro" id="IPR047126">
    <property type="entry name" value="RNF141-like"/>
</dbReference>
<sequence>MRRDLNNSQNQQTLENIQPIGTIFRYEQAYELLSQALLSNSIYAIAVLILSFEFAFDGNMLYVIYCIYSKLFLQILHQIYFYRAFANINIKYNQAIMRLLSLFFEGCYVLTINMYIITRTNELLLFSNIFPVINIFISLIVKINEGNQYFKESVQQINLFYVFRNICILLISIFFSLKIEGYFDIQWLYTLWMLWLLFSLSASIVIYYIFVVLALCIQVILEQSSRQKYLVITNVWILIFMISCSSMFFMIPISVLNYNYGNYQLAIEVNRIILIANQIIITYFTVKFKSELISALQMYLSLNDSVNPLHTLATQQVDAQLQQFNKQGFIESQVSEKQMQIPKVVKRISKTYFGFDDFNSDKKQDSKVLEQTKKPTHQRALSSQIEKNTEQINEKIKLASMMNFQIIENENLNELKGTSILQDKQIQNQPRSISLSSINQCCICFDNDPDALFMQCGHGGVCYHCALDMWKNKDECYLCRKKIERVLQIQVCENEKNIYQVVGATELNSKLKKRHKISQQHDQ</sequence>
<feature type="transmembrane region" description="Helical" evidence="2">
    <location>
        <begin position="161"/>
        <end position="179"/>
    </location>
</feature>
<comment type="caution">
    <text evidence="4">The sequence shown here is derived from an EMBL/GenBank/DDBJ whole genome shotgun (WGS) entry which is preliminary data.</text>
</comment>
<dbReference type="InterPro" id="IPR001841">
    <property type="entry name" value="Znf_RING"/>
</dbReference>
<keyword evidence="5" id="KW-1185">Reference proteome</keyword>
<dbReference type="Pfam" id="PF13920">
    <property type="entry name" value="zf-C3HC4_3"/>
    <property type="match status" value="1"/>
</dbReference>
<dbReference type="PANTHER" id="PTHR12109:SF5">
    <property type="entry name" value="RING-TYPE DOMAIN-CONTAINING PROTEIN"/>
    <property type="match status" value="1"/>
</dbReference>
<dbReference type="OMA" id="PVINIFI"/>
<evidence type="ECO:0000256" key="1">
    <source>
        <dbReference type="PROSITE-ProRule" id="PRU00175"/>
    </source>
</evidence>
<keyword evidence="1" id="KW-0863">Zinc-finger</keyword>
<organism evidence="4 5">
    <name type="scientific">Paramecium primaurelia</name>
    <dbReference type="NCBI Taxonomy" id="5886"/>
    <lineage>
        <taxon>Eukaryota</taxon>
        <taxon>Sar</taxon>
        <taxon>Alveolata</taxon>
        <taxon>Ciliophora</taxon>
        <taxon>Intramacronucleata</taxon>
        <taxon>Oligohymenophorea</taxon>
        <taxon>Peniculida</taxon>
        <taxon>Parameciidae</taxon>
        <taxon>Paramecium</taxon>
    </lineage>
</organism>
<feature type="domain" description="RING-type" evidence="3">
    <location>
        <begin position="441"/>
        <end position="480"/>
    </location>
</feature>
<dbReference type="EMBL" id="CAJJDM010000009">
    <property type="protein sequence ID" value="CAD8048196.1"/>
    <property type="molecule type" value="Genomic_DNA"/>
</dbReference>
<dbReference type="SMART" id="SM00184">
    <property type="entry name" value="RING"/>
    <property type="match status" value="1"/>
</dbReference>
<feature type="transmembrane region" description="Helical" evidence="2">
    <location>
        <begin position="37"/>
        <end position="56"/>
    </location>
</feature>
<dbReference type="PANTHER" id="PTHR12109">
    <property type="entry name" value="RING FINGER PROTEIN 141-RELATED"/>
    <property type="match status" value="1"/>
</dbReference>
<reference evidence="4" key="1">
    <citation type="submission" date="2021-01" db="EMBL/GenBank/DDBJ databases">
        <authorList>
            <consortium name="Genoscope - CEA"/>
            <person name="William W."/>
        </authorList>
    </citation>
    <scope>NUCLEOTIDE SEQUENCE</scope>
</reference>
<keyword evidence="2" id="KW-0812">Transmembrane</keyword>
<proteinExistence type="predicted"/>